<dbReference type="PANTHER" id="PTHR30600">
    <property type="entry name" value="CYTOCHROME C PEROXIDASE-RELATED"/>
    <property type="match status" value="1"/>
</dbReference>
<dbReference type="PROSITE" id="PS51007">
    <property type="entry name" value="CYTC"/>
    <property type="match status" value="1"/>
</dbReference>
<organism evidence="7 8">
    <name type="scientific">Sorangium cellulosum</name>
    <name type="common">Polyangium cellulosum</name>
    <dbReference type="NCBI Taxonomy" id="56"/>
    <lineage>
        <taxon>Bacteria</taxon>
        <taxon>Pseudomonadati</taxon>
        <taxon>Myxococcota</taxon>
        <taxon>Polyangia</taxon>
        <taxon>Polyangiales</taxon>
        <taxon>Polyangiaceae</taxon>
        <taxon>Sorangium</taxon>
    </lineage>
</organism>
<name>A0A150Q2D4_SORCE</name>
<dbReference type="GO" id="GO:0009055">
    <property type="term" value="F:electron transfer activity"/>
    <property type="evidence" value="ECO:0007669"/>
    <property type="project" value="InterPro"/>
</dbReference>
<feature type="signal peptide" evidence="5">
    <location>
        <begin position="1"/>
        <end position="22"/>
    </location>
</feature>
<proteinExistence type="predicted"/>
<dbReference type="SUPFAM" id="SSF46626">
    <property type="entry name" value="Cytochrome c"/>
    <property type="match status" value="1"/>
</dbReference>
<keyword evidence="2 4" id="KW-0479">Metal-binding</keyword>
<evidence type="ECO:0000256" key="5">
    <source>
        <dbReference type="SAM" id="SignalP"/>
    </source>
</evidence>
<reference evidence="7 8" key="1">
    <citation type="submission" date="2014-02" db="EMBL/GenBank/DDBJ databases">
        <title>The small core and large imbalanced accessory genome model reveals a collaborative survival strategy of Sorangium cellulosum strains in nature.</title>
        <authorList>
            <person name="Han K."/>
            <person name="Peng R."/>
            <person name="Blom J."/>
            <person name="Li Y.-Z."/>
        </authorList>
    </citation>
    <scope>NUCLEOTIDE SEQUENCE [LARGE SCALE GENOMIC DNA]</scope>
    <source>
        <strain evidence="7 8">So0157-18</strain>
    </source>
</reference>
<evidence type="ECO:0000313" key="7">
    <source>
        <dbReference type="EMBL" id="KYF62177.1"/>
    </source>
</evidence>
<dbReference type="Gene3D" id="1.10.760.10">
    <property type="entry name" value="Cytochrome c-like domain"/>
    <property type="match status" value="1"/>
</dbReference>
<protein>
    <recommendedName>
        <fullName evidence="6">Cytochrome c domain-containing protein</fullName>
    </recommendedName>
</protein>
<evidence type="ECO:0000313" key="8">
    <source>
        <dbReference type="Proteomes" id="UP000075604"/>
    </source>
</evidence>
<dbReference type="InterPro" id="IPR009056">
    <property type="entry name" value="Cyt_c-like_dom"/>
</dbReference>
<keyword evidence="1 4" id="KW-0349">Heme</keyword>
<evidence type="ECO:0000256" key="2">
    <source>
        <dbReference type="ARBA" id="ARBA00022723"/>
    </source>
</evidence>
<accession>A0A150Q2D4</accession>
<evidence type="ECO:0000256" key="3">
    <source>
        <dbReference type="ARBA" id="ARBA00023004"/>
    </source>
</evidence>
<evidence type="ECO:0000256" key="4">
    <source>
        <dbReference type="PROSITE-ProRule" id="PRU00433"/>
    </source>
</evidence>
<keyword evidence="3 4" id="KW-0408">Iron</keyword>
<sequence>MMTHLTTIFVLVGAAIPLGVAALSCSSADRSEGTEHIASAEDDLPRGARFSDFDALTERNTDQLLRRGREIFRFDTFGDEQFWGGKLRLHESIANVTPAQALALGLKVDADALPPGLRGQIERGQVDLRDPAVTRTLLRLGAILGVTGFFDRRGELTSIGLQCAFCHSTVNDSVAPGIGARLDGWANRDLNVGAIVASAPTLRPLVDLLPRVPAGITEEGVRRVLLSWGPGKYDAELLLDGKAFRPDGKSGATMLPNAFDMGGINEHTWTGNWGSVPYWNAYVAVTQMHGRGNFFDPRLSDPEKYPNAAATGIWNVIVKPEDDLVTSKLPALHFYQLALPAPRPVPGVDFHEEAAERGKWLFVGKAKCTGCHNKPLWTDAGWNLHTPAEMGIDDFQASRAPGDSYKTMNLAALFVRERGLFMKRENKGRFYHDGRFATLLDVVRSYDERFALGLDPNEKRELVEYLKSL</sequence>
<dbReference type="GO" id="GO:0020037">
    <property type="term" value="F:heme binding"/>
    <property type="evidence" value="ECO:0007669"/>
    <property type="project" value="InterPro"/>
</dbReference>
<dbReference type="PANTHER" id="PTHR30600:SF9">
    <property type="entry name" value="BLR7738 PROTEIN"/>
    <property type="match status" value="1"/>
</dbReference>
<gene>
    <name evidence="7" type="ORF">BE04_09965</name>
</gene>
<keyword evidence="5" id="KW-0732">Signal</keyword>
<evidence type="ECO:0000256" key="1">
    <source>
        <dbReference type="ARBA" id="ARBA00022617"/>
    </source>
</evidence>
<dbReference type="EMBL" id="JELX01000731">
    <property type="protein sequence ID" value="KYF62177.1"/>
    <property type="molecule type" value="Genomic_DNA"/>
</dbReference>
<feature type="domain" description="Cytochrome c" evidence="6">
    <location>
        <begin position="353"/>
        <end position="469"/>
    </location>
</feature>
<dbReference type="GO" id="GO:0004130">
    <property type="term" value="F:cytochrome-c peroxidase activity"/>
    <property type="evidence" value="ECO:0007669"/>
    <property type="project" value="TreeGrafter"/>
</dbReference>
<evidence type="ECO:0000259" key="6">
    <source>
        <dbReference type="PROSITE" id="PS51007"/>
    </source>
</evidence>
<dbReference type="Proteomes" id="UP000075604">
    <property type="component" value="Unassembled WGS sequence"/>
</dbReference>
<comment type="caution">
    <text evidence="7">The sequence shown here is derived from an EMBL/GenBank/DDBJ whole genome shotgun (WGS) entry which is preliminary data.</text>
</comment>
<dbReference type="InterPro" id="IPR036909">
    <property type="entry name" value="Cyt_c-like_dom_sf"/>
</dbReference>
<feature type="chain" id="PRO_5007566476" description="Cytochrome c domain-containing protein" evidence="5">
    <location>
        <begin position="23"/>
        <end position="469"/>
    </location>
</feature>
<dbReference type="AlphaFoldDB" id="A0A150Q2D4"/>
<dbReference type="InterPro" id="IPR051395">
    <property type="entry name" value="Cytochrome_c_Peroxidase/MauG"/>
</dbReference>
<dbReference type="GO" id="GO:0046872">
    <property type="term" value="F:metal ion binding"/>
    <property type="evidence" value="ECO:0007669"/>
    <property type="project" value="UniProtKB-KW"/>
</dbReference>